<dbReference type="Proteomes" id="UP000033636">
    <property type="component" value="Unassembled WGS sequence"/>
</dbReference>
<evidence type="ECO:0000313" key="2">
    <source>
        <dbReference type="Proteomes" id="UP000033636"/>
    </source>
</evidence>
<protein>
    <submittedName>
        <fullName evidence="1">SDR family oxidoreductase</fullName>
    </submittedName>
</protein>
<gene>
    <name evidence="1" type="ORF">TU35_005970</name>
</gene>
<accession>A0ACC6V1H8</accession>
<comment type="caution">
    <text evidence="1">The sequence shown here is derived from an EMBL/GenBank/DDBJ whole genome shotgun (WGS) entry which is preliminary data.</text>
</comment>
<dbReference type="EMBL" id="JZWT02000014">
    <property type="protein sequence ID" value="MFB6490777.1"/>
    <property type="molecule type" value="Genomic_DNA"/>
</dbReference>
<evidence type="ECO:0000313" key="1">
    <source>
        <dbReference type="EMBL" id="MFB6490777.1"/>
    </source>
</evidence>
<sequence length="240" mass="24674">MLQGKKILVAGAGPGLGAATAYLALRMGASVAIAARSRGRLEGLRASLSRYGPVHAVEGDLSTEAGAEAVVDAAYRALGGLDGVAVTAGGYLEGGLDSVSEGDLEKMIRANLYAHLFAAKAAAKRMRGGSIVFVSAIWGSGEAWPRHVAYVASKAALSHLVETLAAELLPKGIRVNAVAPGGMSHDFKPERDWAQLVKLGASVAPPEAVAEVVVWLLSDRSRWVTGAVVPADGGARLAEE</sequence>
<name>A0ACC6V1H8_9CREN</name>
<proteinExistence type="predicted"/>
<reference evidence="1" key="1">
    <citation type="submission" date="2024-07" db="EMBL/GenBank/DDBJ databases">
        <title>Metagenome and Metagenome-Assembled Genomes of Archaea from a hot spring from the geothermal field of Los Azufres, Mexico.</title>
        <authorList>
            <person name="Marin-Paredes R."/>
            <person name="Martinez-Romero E."/>
            <person name="Servin-Garciduenas L.E."/>
        </authorList>
    </citation>
    <scope>NUCLEOTIDE SEQUENCE</scope>
</reference>
<organism evidence="1 2">
    <name type="scientific">Thermoproteus sp. AZ2</name>
    <dbReference type="NCBI Taxonomy" id="1609232"/>
    <lineage>
        <taxon>Archaea</taxon>
        <taxon>Thermoproteota</taxon>
        <taxon>Thermoprotei</taxon>
        <taxon>Thermoproteales</taxon>
        <taxon>Thermoproteaceae</taxon>
        <taxon>Thermoproteus</taxon>
    </lineage>
</organism>